<dbReference type="InterPro" id="IPR013785">
    <property type="entry name" value="Aldolase_TIM"/>
</dbReference>
<proteinExistence type="predicted"/>
<evidence type="ECO:0008006" key="3">
    <source>
        <dbReference type="Google" id="ProtNLM"/>
    </source>
</evidence>
<dbReference type="Proteomes" id="UP001253193">
    <property type="component" value="Unassembled WGS sequence"/>
</dbReference>
<gene>
    <name evidence="1" type="ORF">QX249_13005</name>
</gene>
<reference evidence="1" key="1">
    <citation type="submission" date="2023-06" db="EMBL/GenBank/DDBJ databases">
        <title>Genomic Diversity of Vibrio spp. and Metagenomic Analysis of Pathogens in Florida Gulf Coastal Waters Following Hurricane Ian.</title>
        <authorList>
            <person name="Brumfield K.D."/>
        </authorList>
    </citation>
    <scope>NUCLEOTIDE SEQUENCE</scope>
    <source>
        <strain evidence="1">WBS2B-138</strain>
    </source>
</reference>
<comment type="caution">
    <text evidence="1">The sequence shown here is derived from an EMBL/GenBank/DDBJ whole genome shotgun (WGS) entry which is preliminary data.</text>
</comment>
<sequence length="520" mass="60242">MKLDKRLKNIEWEVIGGETTMMPFEFWEEMLPYTLDRIERINQFCEKKGSLNFLTNLIYKDKRYTDLFNKYGDHDLFCLYTSWEPDTNRFGNNDKMYPRFKETLASINAKEKILDIILTKTVCEMEPEEIIEEFDKLGITDYSIKQLSPYGSGKEFFKHNMVSFDKMSDFLTKFHHAKNRRNATFTPLEEMYGAMSHGTAFQCNGNFKYDLSIEPNGLTHFNANQTMGDMVGGFKPIFVDDHDWPVRVLFENSGEETNKLTLKRSECVQCEYLRYCNAGWYHYKLLSEEDYRKFAGDECSGFKKVWDLAKQSGFYHDYTEINHLKSLGGTMIADASNKSLIKEKDFSDNYELFIDAIGRLGHIEMKAGSLFGKSPLERAIAYESLGCSYQIPPFNLISPDLDMVNHMISGVLPSAKADRAEVWRLVLGNLQHSDMRVVAECYNHIAKLLGLELIKIPNGLGELAVKDRRNEEIYKNLLDWHFVDFIDGLYSKESEDEGDMYLSELARMVFVEKASSNLHI</sequence>
<name>A0AAW8Q0I5_VIBPH</name>
<evidence type="ECO:0000313" key="1">
    <source>
        <dbReference type="EMBL" id="MDS1821585.1"/>
    </source>
</evidence>
<dbReference type="AlphaFoldDB" id="A0AAW8Q0I5"/>
<organism evidence="1 2">
    <name type="scientific">Vibrio parahaemolyticus</name>
    <dbReference type="NCBI Taxonomy" id="670"/>
    <lineage>
        <taxon>Bacteria</taxon>
        <taxon>Pseudomonadati</taxon>
        <taxon>Pseudomonadota</taxon>
        <taxon>Gammaproteobacteria</taxon>
        <taxon>Vibrionales</taxon>
        <taxon>Vibrionaceae</taxon>
        <taxon>Vibrio</taxon>
    </lineage>
</organism>
<dbReference type="RefSeq" id="WP_311020495.1">
    <property type="nucleotide sequence ID" value="NZ_JAUHGG010000003.1"/>
</dbReference>
<evidence type="ECO:0000313" key="2">
    <source>
        <dbReference type="Proteomes" id="UP001253193"/>
    </source>
</evidence>
<protein>
    <recommendedName>
        <fullName evidence="3">Radical SAM protein</fullName>
    </recommendedName>
</protein>
<dbReference type="EMBL" id="JAUHGG010000003">
    <property type="protein sequence ID" value="MDS1821585.1"/>
    <property type="molecule type" value="Genomic_DNA"/>
</dbReference>
<dbReference type="Gene3D" id="3.20.20.70">
    <property type="entry name" value="Aldolase class I"/>
    <property type="match status" value="1"/>
</dbReference>
<accession>A0AAW8Q0I5</accession>